<dbReference type="SUPFAM" id="SSF52540">
    <property type="entry name" value="P-loop containing nucleoside triphosphate hydrolases"/>
    <property type="match status" value="1"/>
</dbReference>
<dbReference type="PROSITE" id="PS50043">
    <property type="entry name" value="HTH_LUXR_2"/>
    <property type="match status" value="1"/>
</dbReference>
<dbReference type="Pfam" id="PF00005">
    <property type="entry name" value="ABC_tran"/>
    <property type="match status" value="1"/>
</dbReference>
<dbReference type="InterPro" id="IPR011006">
    <property type="entry name" value="CheY-like_superfamily"/>
</dbReference>
<name>A0ABN1S0F8_9ACTN</name>
<dbReference type="PROSITE" id="PS00622">
    <property type="entry name" value="HTH_LUXR_1"/>
    <property type="match status" value="1"/>
</dbReference>
<dbReference type="InterPro" id="IPR001789">
    <property type="entry name" value="Sig_transdc_resp-reg_receiver"/>
</dbReference>
<keyword evidence="6" id="KW-0238">DNA-binding</keyword>
<dbReference type="PROSITE" id="PS50893">
    <property type="entry name" value="ABC_TRANSPORTER_2"/>
    <property type="match status" value="1"/>
</dbReference>
<dbReference type="InterPro" id="IPR058245">
    <property type="entry name" value="NreC/VraR/RcsB-like_REC"/>
</dbReference>
<dbReference type="SMART" id="SM00421">
    <property type="entry name" value="HTH_LUXR"/>
    <property type="match status" value="1"/>
</dbReference>
<evidence type="ECO:0000256" key="8">
    <source>
        <dbReference type="PROSITE-ProRule" id="PRU00169"/>
    </source>
</evidence>
<gene>
    <name evidence="12" type="ORF">GCM10009576_006710</name>
</gene>
<keyword evidence="13" id="KW-1185">Reference proteome</keyword>
<comment type="subcellular location">
    <subcellularLocation>
        <location evidence="1">Cell membrane</location>
        <topology evidence="1">Peripheral membrane protein</topology>
    </subcellularLocation>
</comment>
<evidence type="ECO:0000259" key="9">
    <source>
        <dbReference type="PROSITE" id="PS50043"/>
    </source>
</evidence>
<feature type="domain" description="Response regulatory" evidence="10">
    <location>
        <begin position="219"/>
        <end position="345"/>
    </location>
</feature>
<dbReference type="Gene3D" id="3.40.50.300">
    <property type="entry name" value="P-loop containing nucleotide triphosphate hydrolases"/>
    <property type="match status" value="1"/>
</dbReference>
<evidence type="ECO:0008006" key="14">
    <source>
        <dbReference type="Google" id="ProtNLM"/>
    </source>
</evidence>
<dbReference type="PROSITE" id="PS50110">
    <property type="entry name" value="RESPONSE_REGULATORY"/>
    <property type="match status" value="1"/>
</dbReference>
<keyword evidence="2" id="KW-0813">Transport</keyword>
<feature type="domain" description="ABC transporter" evidence="11">
    <location>
        <begin position="1"/>
        <end position="214"/>
    </location>
</feature>
<dbReference type="CDD" id="cd06170">
    <property type="entry name" value="LuxR_C_like"/>
    <property type="match status" value="1"/>
</dbReference>
<dbReference type="InterPro" id="IPR027417">
    <property type="entry name" value="P-loop_NTPase"/>
</dbReference>
<dbReference type="Pfam" id="PF00072">
    <property type="entry name" value="Response_reg"/>
    <property type="match status" value="1"/>
</dbReference>
<dbReference type="SUPFAM" id="SSF46894">
    <property type="entry name" value="C-terminal effector domain of the bipartite response regulators"/>
    <property type="match status" value="1"/>
</dbReference>
<dbReference type="PANTHER" id="PTHR42711">
    <property type="entry name" value="ABC TRANSPORTER ATP-BINDING PROTEIN"/>
    <property type="match status" value="1"/>
</dbReference>
<dbReference type="PROSITE" id="PS00211">
    <property type="entry name" value="ABC_TRANSPORTER_1"/>
    <property type="match status" value="1"/>
</dbReference>
<sequence>MTALDGVDLGIRRGEVFGVLGPNGAGKSTTVEILQGHRNRDAGEVTVLGRAPASGGREWRSRIGVVWQDESGPAELTVHETVRHFARYYPRPRDPEEVIGLVGLEDKAGSRIKALSGGQRRRLDVALGVIGGPELLLPDEPTTGFDPAARRRFWELIRRLADEGTTIVLTTHYLDEAEGLSDRLAVIAAGKVVAEGAPAELRERHGGRATVHWSEPGGGARQEETETPTRTVAELMGRFDGEIPGLRIARPPLTVVGEADSGPRAEALSASLRPDVVLMDLRMPDGDGVESIARMTAAGLPSRVIVLTTYETDGDILRAVEAGAAGYLLKDMPRAELAEAVRSAARGETVLAPSVAARLMDQLRDRPERPRLSERETDVLRLVAEGCTNAEIGRRLFIGESTVKTHLLRAFGKLGVADRTAAVTSAMRLGLLQEAAKGGPGRSPGPF</sequence>
<evidence type="ECO:0000313" key="12">
    <source>
        <dbReference type="EMBL" id="GAA0969217.1"/>
    </source>
</evidence>
<dbReference type="CDD" id="cd17535">
    <property type="entry name" value="REC_NarL-like"/>
    <property type="match status" value="1"/>
</dbReference>
<feature type="domain" description="HTH luxR-type" evidence="9">
    <location>
        <begin position="365"/>
        <end position="430"/>
    </location>
</feature>
<dbReference type="InterPro" id="IPR016032">
    <property type="entry name" value="Sig_transdc_resp-reg_C-effctor"/>
</dbReference>
<accession>A0ABN1S0F8</accession>
<dbReference type="SUPFAM" id="SSF52172">
    <property type="entry name" value="CheY-like"/>
    <property type="match status" value="1"/>
</dbReference>
<evidence type="ECO:0000256" key="3">
    <source>
        <dbReference type="ARBA" id="ARBA00022553"/>
    </source>
</evidence>
<dbReference type="InterPro" id="IPR017871">
    <property type="entry name" value="ABC_transporter-like_CS"/>
</dbReference>
<dbReference type="EMBL" id="BAAAIE010000002">
    <property type="protein sequence ID" value="GAA0969217.1"/>
    <property type="molecule type" value="Genomic_DNA"/>
</dbReference>
<organism evidence="12 13">
    <name type="scientific">Streptomyces rhizosphaericus</name>
    <dbReference type="NCBI Taxonomy" id="114699"/>
    <lineage>
        <taxon>Bacteria</taxon>
        <taxon>Bacillati</taxon>
        <taxon>Actinomycetota</taxon>
        <taxon>Actinomycetes</taxon>
        <taxon>Kitasatosporales</taxon>
        <taxon>Streptomycetaceae</taxon>
        <taxon>Streptomyces</taxon>
        <taxon>Streptomyces violaceusniger group</taxon>
    </lineage>
</organism>
<evidence type="ECO:0000256" key="1">
    <source>
        <dbReference type="ARBA" id="ARBA00004202"/>
    </source>
</evidence>
<keyword evidence="4" id="KW-0547">Nucleotide-binding</keyword>
<dbReference type="InterPro" id="IPR003593">
    <property type="entry name" value="AAA+_ATPase"/>
</dbReference>
<dbReference type="SMART" id="SM00382">
    <property type="entry name" value="AAA"/>
    <property type="match status" value="1"/>
</dbReference>
<comment type="caution">
    <text evidence="12">The sequence shown here is derived from an EMBL/GenBank/DDBJ whole genome shotgun (WGS) entry which is preliminary data.</text>
</comment>
<dbReference type="Proteomes" id="UP001500033">
    <property type="component" value="Unassembled WGS sequence"/>
</dbReference>
<proteinExistence type="predicted"/>
<keyword evidence="5" id="KW-0067">ATP-binding</keyword>
<protein>
    <recommendedName>
        <fullName evidence="14">ABC transporter</fullName>
    </recommendedName>
</protein>
<feature type="modified residue" description="4-aspartylphosphate" evidence="8">
    <location>
        <position position="280"/>
    </location>
</feature>
<evidence type="ECO:0000256" key="5">
    <source>
        <dbReference type="ARBA" id="ARBA00022840"/>
    </source>
</evidence>
<dbReference type="PANTHER" id="PTHR42711:SF17">
    <property type="entry name" value="ABC TRANSPORTER ATP-BINDING PROTEIN"/>
    <property type="match status" value="1"/>
</dbReference>
<evidence type="ECO:0000256" key="4">
    <source>
        <dbReference type="ARBA" id="ARBA00022741"/>
    </source>
</evidence>
<dbReference type="InterPro" id="IPR000792">
    <property type="entry name" value="Tscrpt_reg_LuxR_C"/>
</dbReference>
<reference evidence="12 13" key="1">
    <citation type="journal article" date="2019" name="Int. J. Syst. Evol. Microbiol.">
        <title>The Global Catalogue of Microorganisms (GCM) 10K type strain sequencing project: providing services to taxonomists for standard genome sequencing and annotation.</title>
        <authorList>
            <consortium name="The Broad Institute Genomics Platform"/>
            <consortium name="The Broad Institute Genome Sequencing Center for Infectious Disease"/>
            <person name="Wu L."/>
            <person name="Ma J."/>
        </authorList>
    </citation>
    <scope>NUCLEOTIDE SEQUENCE [LARGE SCALE GENOMIC DNA]</scope>
    <source>
        <strain evidence="12 13">JCM 11445</strain>
    </source>
</reference>
<dbReference type="Pfam" id="PF00196">
    <property type="entry name" value="GerE"/>
    <property type="match status" value="1"/>
</dbReference>
<keyword evidence="7" id="KW-0046">Antibiotic resistance</keyword>
<dbReference type="InterPro" id="IPR050763">
    <property type="entry name" value="ABC_transporter_ATP-binding"/>
</dbReference>
<evidence type="ECO:0000259" key="10">
    <source>
        <dbReference type="PROSITE" id="PS50110"/>
    </source>
</evidence>
<dbReference type="InterPro" id="IPR003439">
    <property type="entry name" value="ABC_transporter-like_ATP-bd"/>
</dbReference>
<evidence type="ECO:0000256" key="2">
    <source>
        <dbReference type="ARBA" id="ARBA00022448"/>
    </source>
</evidence>
<evidence type="ECO:0000259" key="11">
    <source>
        <dbReference type="PROSITE" id="PS50893"/>
    </source>
</evidence>
<dbReference type="SMART" id="SM00448">
    <property type="entry name" value="REC"/>
    <property type="match status" value="1"/>
</dbReference>
<evidence type="ECO:0000256" key="7">
    <source>
        <dbReference type="ARBA" id="ARBA00023251"/>
    </source>
</evidence>
<dbReference type="Gene3D" id="3.40.50.2300">
    <property type="match status" value="1"/>
</dbReference>
<dbReference type="PRINTS" id="PR00038">
    <property type="entry name" value="HTHLUXR"/>
</dbReference>
<keyword evidence="3 8" id="KW-0597">Phosphoprotein</keyword>
<evidence type="ECO:0000256" key="6">
    <source>
        <dbReference type="ARBA" id="ARBA00023125"/>
    </source>
</evidence>
<evidence type="ECO:0000313" key="13">
    <source>
        <dbReference type="Proteomes" id="UP001500033"/>
    </source>
</evidence>